<feature type="domain" description="Disease resistance protein winged helix" evidence="6">
    <location>
        <begin position="63"/>
        <end position="106"/>
    </location>
</feature>
<dbReference type="GO" id="GO:0098542">
    <property type="term" value="P:defense response to other organism"/>
    <property type="evidence" value="ECO:0007669"/>
    <property type="project" value="TreeGrafter"/>
</dbReference>
<organism evidence="7 8">
    <name type="scientific">Lithospermum erythrorhizon</name>
    <name type="common">Purple gromwell</name>
    <name type="synonym">Lithospermum officinale var. erythrorhizon</name>
    <dbReference type="NCBI Taxonomy" id="34254"/>
    <lineage>
        <taxon>Eukaryota</taxon>
        <taxon>Viridiplantae</taxon>
        <taxon>Streptophyta</taxon>
        <taxon>Embryophyta</taxon>
        <taxon>Tracheophyta</taxon>
        <taxon>Spermatophyta</taxon>
        <taxon>Magnoliopsida</taxon>
        <taxon>eudicotyledons</taxon>
        <taxon>Gunneridae</taxon>
        <taxon>Pentapetalae</taxon>
        <taxon>asterids</taxon>
        <taxon>lamiids</taxon>
        <taxon>Boraginales</taxon>
        <taxon>Boraginaceae</taxon>
        <taxon>Boraginoideae</taxon>
        <taxon>Lithospermeae</taxon>
        <taxon>Lithospermum</taxon>
    </lineage>
</organism>
<sequence length="149" mass="16655">MQVIAVYFSPLHIVVIAGVLMTITKIFECWKAVAESISSTVMSSPNRCEELLALSYIAKSGGLEIESQSLARLWIAEGFIIPKDSKSLEEAAEEYLKDLIDRSLLNLKLVLRSLLHVPVNFLIYFFTIWISGGKASGYNLMQVTLRNIT</sequence>
<accession>A0AAV3QWK5</accession>
<dbReference type="EMBL" id="BAABME010006491">
    <property type="protein sequence ID" value="GAA0168499.1"/>
    <property type="molecule type" value="Genomic_DNA"/>
</dbReference>
<keyword evidence="8" id="KW-1185">Reference proteome</keyword>
<keyword evidence="2" id="KW-0963">Cytoplasm</keyword>
<evidence type="ECO:0000259" key="6">
    <source>
        <dbReference type="Pfam" id="PF23559"/>
    </source>
</evidence>
<evidence type="ECO:0000256" key="4">
    <source>
        <dbReference type="ARBA" id="ARBA00022840"/>
    </source>
</evidence>
<evidence type="ECO:0000256" key="5">
    <source>
        <dbReference type="SAM" id="Phobius"/>
    </source>
</evidence>
<dbReference type="Proteomes" id="UP001454036">
    <property type="component" value="Unassembled WGS sequence"/>
</dbReference>
<keyword evidence="5" id="KW-0472">Membrane</keyword>
<evidence type="ECO:0000256" key="1">
    <source>
        <dbReference type="ARBA" id="ARBA00004496"/>
    </source>
</evidence>
<dbReference type="InterPro" id="IPR058922">
    <property type="entry name" value="WHD_DRP"/>
</dbReference>
<proteinExistence type="predicted"/>
<gene>
    <name evidence="7" type="ORF">LIER_23205</name>
</gene>
<keyword evidence="5" id="KW-1133">Transmembrane helix</keyword>
<dbReference type="PANTHER" id="PTHR23155">
    <property type="entry name" value="DISEASE RESISTANCE PROTEIN RP"/>
    <property type="match status" value="1"/>
</dbReference>
<reference evidence="7 8" key="1">
    <citation type="submission" date="2024-01" db="EMBL/GenBank/DDBJ databases">
        <title>The complete chloroplast genome sequence of Lithospermum erythrorhizon: insights into the phylogenetic relationship among Boraginaceae species and the maternal lineages of purple gromwells.</title>
        <authorList>
            <person name="Okada T."/>
            <person name="Watanabe K."/>
        </authorList>
    </citation>
    <scope>NUCLEOTIDE SEQUENCE [LARGE SCALE GENOMIC DNA]</scope>
</reference>
<name>A0AAV3QWK5_LITER</name>
<keyword evidence="3" id="KW-0547">Nucleotide-binding</keyword>
<protein>
    <recommendedName>
        <fullName evidence="6">Disease resistance protein winged helix domain-containing protein</fullName>
    </recommendedName>
</protein>
<dbReference type="InterPro" id="IPR044974">
    <property type="entry name" value="Disease_R_plants"/>
</dbReference>
<evidence type="ECO:0000256" key="2">
    <source>
        <dbReference type="ARBA" id="ARBA00022490"/>
    </source>
</evidence>
<dbReference type="Pfam" id="PF23559">
    <property type="entry name" value="WHD_DRP"/>
    <property type="match status" value="1"/>
</dbReference>
<dbReference type="AlphaFoldDB" id="A0AAV3QWK5"/>
<keyword evidence="5" id="KW-0812">Transmembrane</keyword>
<evidence type="ECO:0000313" key="7">
    <source>
        <dbReference type="EMBL" id="GAA0168499.1"/>
    </source>
</evidence>
<dbReference type="PANTHER" id="PTHR23155:SF1152">
    <property type="entry name" value="AAA+ ATPASE DOMAIN-CONTAINING PROTEIN"/>
    <property type="match status" value="1"/>
</dbReference>
<evidence type="ECO:0000313" key="8">
    <source>
        <dbReference type="Proteomes" id="UP001454036"/>
    </source>
</evidence>
<feature type="transmembrane region" description="Helical" evidence="5">
    <location>
        <begin position="6"/>
        <end position="27"/>
    </location>
</feature>
<comment type="subcellular location">
    <subcellularLocation>
        <location evidence="1">Cytoplasm</location>
    </subcellularLocation>
</comment>
<dbReference type="GO" id="GO:0005737">
    <property type="term" value="C:cytoplasm"/>
    <property type="evidence" value="ECO:0007669"/>
    <property type="project" value="UniProtKB-SubCell"/>
</dbReference>
<comment type="caution">
    <text evidence="7">The sequence shown here is derived from an EMBL/GenBank/DDBJ whole genome shotgun (WGS) entry which is preliminary data.</text>
</comment>
<keyword evidence="4" id="KW-0067">ATP-binding</keyword>
<feature type="transmembrane region" description="Helical" evidence="5">
    <location>
        <begin position="109"/>
        <end position="131"/>
    </location>
</feature>
<evidence type="ECO:0000256" key="3">
    <source>
        <dbReference type="ARBA" id="ARBA00022741"/>
    </source>
</evidence>